<dbReference type="AlphaFoldDB" id="A0A1G8NP65"/>
<keyword evidence="4" id="KW-0378">Hydrolase</keyword>
<dbReference type="NCBIfam" id="NF011441">
    <property type="entry name" value="PRK14869.1-3"/>
    <property type="match status" value="1"/>
</dbReference>
<dbReference type="PROSITE" id="PS51371">
    <property type="entry name" value="CBS"/>
    <property type="match status" value="2"/>
</dbReference>
<evidence type="ECO:0000256" key="6">
    <source>
        <dbReference type="ARBA" id="ARBA00032535"/>
    </source>
</evidence>
<dbReference type="Pfam" id="PF01368">
    <property type="entry name" value="DHH"/>
    <property type="match status" value="1"/>
</dbReference>
<dbReference type="GO" id="GO:0046872">
    <property type="term" value="F:metal ion binding"/>
    <property type="evidence" value="ECO:0007669"/>
    <property type="project" value="UniProtKB-KW"/>
</dbReference>
<dbReference type="InterPro" id="IPR028979">
    <property type="entry name" value="Ser_kin/Pase_Hpr-like_N_sf"/>
</dbReference>
<proteinExistence type="predicted"/>
<evidence type="ECO:0000256" key="1">
    <source>
        <dbReference type="ARBA" id="ARBA00001936"/>
    </source>
</evidence>
<dbReference type="InterPro" id="IPR000644">
    <property type="entry name" value="CBS_dom"/>
</dbReference>
<keyword evidence="3" id="KW-0479">Metal-binding</keyword>
<dbReference type="GO" id="GO:0004427">
    <property type="term" value="F:inorganic diphosphate phosphatase activity"/>
    <property type="evidence" value="ECO:0007669"/>
    <property type="project" value="UniProtKB-EC"/>
</dbReference>
<dbReference type="InterPro" id="IPR046342">
    <property type="entry name" value="CBS_dom_sf"/>
</dbReference>
<dbReference type="Pfam" id="PF02833">
    <property type="entry name" value="DHHA2"/>
    <property type="match status" value="1"/>
</dbReference>
<dbReference type="NCBIfam" id="NF011442">
    <property type="entry name" value="PRK14869.1-4"/>
    <property type="match status" value="1"/>
</dbReference>
<dbReference type="InterPro" id="IPR038763">
    <property type="entry name" value="DHH_sf"/>
</dbReference>
<feature type="domain" description="CBS" evidence="9">
    <location>
        <begin position="74"/>
        <end position="130"/>
    </location>
</feature>
<gene>
    <name evidence="10" type="ORF">SAMN05421804_104246</name>
</gene>
<dbReference type="Pfam" id="PF00571">
    <property type="entry name" value="CBS"/>
    <property type="match status" value="2"/>
</dbReference>
<evidence type="ECO:0000259" key="9">
    <source>
        <dbReference type="PROSITE" id="PS51371"/>
    </source>
</evidence>
<dbReference type="EC" id="3.6.1.1" evidence="2"/>
<dbReference type="InterPro" id="IPR010766">
    <property type="entry name" value="DRTGG"/>
</dbReference>
<evidence type="ECO:0000256" key="5">
    <source>
        <dbReference type="ARBA" id="ARBA00023211"/>
    </source>
</evidence>
<evidence type="ECO:0000256" key="7">
    <source>
        <dbReference type="ARBA" id="ARBA00047820"/>
    </source>
</evidence>
<sequence length="545" mass="60976">MKDIVYITGHRNPDSDSICAALAYAEFKNKTGSFQYIPVRLGEINRETYFILAYFGVEPPQYIENVRLQVSDLNIDKIAPISSDITLKMAWNIMRMNNIKSLPVVDENETLNGVVSVSNVTESYMDVWDNMILGKSKVTVNNLLDTLTGQIVHLDKDRKHYYGKIFALSASPEDVQRTLEEGDIVITGNRRESLEVAISKKVSLIIVTGSGEVEESLIEKANENRVTILSTPYDTYTTSRLITQAVPVSYVMSREDIIYFSSDDYIGDIRNTMAETRFRSYPVVNEESKVIGTISRYHLISGKKKKVILVDHNEKGQSVEGLNEAEILEIIDHHRVADVATSSPIFFRNEPVGSTSTIVANIFFENGIRPSKKTAGLLAGAIISDTLLFKSPTSTNVDRLTLERLAQIADIDVEEFALEMFKYGTSLAGKTPEEILKQDFKIFTYDSSRIGVSQVYTMDAESLNDLKGDIIEAMEEMTSDFGFTLQVLIVTDIYKEGSELIVVGKQKDIINKAFGVTMKENSVYIPGILSRKKQVIPPISSVINR</sequence>
<name>A0A1G8NP65_9CLOT</name>
<comment type="catalytic activity">
    <reaction evidence="7">
        <text>diphosphate + H2O = 2 phosphate + H(+)</text>
        <dbReference type="Rhea" id="RHEA:24576"/>
        <dbReference type="ChEBI" id="CHEBI:15377"/>
        <dbReference type="ChEBI" id="CHEBI:15378"/>
        <dbReference type="ChEBI" id="CHEBI:33019"/>
        <dbReference type="ChEBI" id="CHEBI:43474"/>
        <dbReference type="EC" id="3.6.1.1"/>
    </reaction>
</comment>
<protein>
    <recommendedName>
        <fullName evidence="2">inorganic diphosphatase</fullName>
        <ecNumber evidence="2">3.6.1.1</ecNumber>
    </recommendedName>
    <alternativeName>
        <fullName evidence="6">Pyrophosphate phospho-hydrolase</fullName>
    </alternativeName>
</protein>
<dbReference type="SUPFAM" id="SSF54631">
    <property type="entry name" value="CBS-domain pair"/>
    <property type="match status" value="1"/>
</dbReference>
<dbReference type="InterPro" id="IPR038222">
    <property type="entry name" value="DHHA2_dom_sf"/>
</dbReference>
<dbReference type="SUPFAM" id="SSF75138">
    <property type="entry name" value="HprK N-terminal domain-like"/>
    <property type="match status" value="1"/>
</dbReference>
<evidence type="ECO:0000256" key="3">
    <source>
        <dbReference type="ARBA" id="ARBA00022723"/>
    </source>
</evidence>
<dbReference type="SMART" id="SM00116">
    <property type="entry name" value="CBS"/>
    <property type="match status" value="2"/>
</dbReference>
<dbReference type="PANTHER" id="PTHR12112">
    <property type="entry name" value="BNIP - RELATED"/>
    <property type="match status" value="1"/>
</dbReference>
<dbReference type="FunFam" id="3.90.1640.10:FF:000001">
    <property type="entry name" value="Probable manganese-dependent inorganic pyrophosphatase"/>
    <property type="match status" value="1"/>
</dbReference>
<dbReference type="Pfam" id="PF07085">
    <property type="entry name" value="DRTGG"/>
    <property type="match status" value="1"/>
</dbReference>
<dbReference type="SMART" id="SM01131">
    <property type="entry name" value="DHHA2"/>
    <property type="match status" value="1"/>
</dbReference>
<evidence type="ECO:0000256" key="8">
    <source>
        <dbReference type="PROSITE-ProRule" id="PRU00703"/>
    </source>
</evidence>
<evidence type="ECO:0000313" key="11">
    <source>
        <dbReference type="Proteomes" id="UP000183255"/>
    </source>
</evidence>
<organism evidence="10 11">
    <name type="scientific">Proteiniclasticum ruminis</name>
    <dbReference type="NCBI Taxonomy" id="398199"/>
    <lineage>
        <taxon>Bacteria</taxon>
        <taxon>Bacillati</taxon>
        <taxon>Bacillota</taxon>
        <taxon>Clostridia</taxon>
        <taxon>Eubacteriales</taxon>
        <taxon>Clostridiaceae</taxon>
        <taxon>Proteiniclasticum</taxon>
    </lineage>
</organism>
<dbReference type="Proteomes" id="UP000183255">
    <property type="component" value="Unassembled WGS sequence"/>
</dbReference>
<evidence type="ECO:0000313" key="10">
    <source>
        <dbReference type="EMBL" id="SDI81300.1"/>
    </source>
</evidence>
<dbReference type="SUPFAM" id="SSF64182">
    <property type="entry name" value="DHH phosphoesterases"/>
    <property type="match status" value="1"/>
</dbReference>
<keyword evidence="8" id="KW-0129">CBS domain</keyword>
<dbReference type="CDD" id="cd04597">
    <property type="entry name" value="CBS_pair_inorgPPase"/>
    <property type="match status" value="1"/>
</dbReference>
<comment type="cofactor">
    <cofactor evidence="1">
        <name>Mn(2+)</name>
        <dbReference type="ChEBI" id="CHEBI:29035"/>
    </cofactor>
</comment>
<dbReference type="RefSeq" id="WP_031575761.1">
    <property type="nucleotide sequence ID" value="NZ_DAMANS010000031.1"/>
</dbReference>
<dbReference type="NCBIfam" id="NF011443">
    <property type="entry name" value="PRK14869.1-5"/>
    <property type="match status" value="1"/>
</dbReference>
<dbReference type="InterPro" id="IPR004097">
    <property type="entry name" value="DHHA2"/>
</dbReference>
<dbReference type="GO" id="GO:0005737">
    <property type="term" value="C:cytoplasm"/>
    <property type="evidence" value="ECO:0007669"/>
    <property type="project" value="InterPro"/>
</dbReference>
<evidence type="ECO:0000256" key="2">
    <source>
        <dbReference type="ARBA" id="ARBA00012146"/>
    </source>
</evidence>
<accession>A0A1G8NP65</accession>
<reference evidence="10 11" key="1">
    <citation type="submission" date="2016-10" db="EMBL/GenBank/DDBJ databases">
        <authorList>
            <person name="de Groot N.N."/>
        </authorList>
    </citation>
    <scope>NUCLEOTIDE SEQUENCE [LARGE SCALE GENOMIC DNA]</scope>
    <source>
        <strain evidence="10 11">CGMCC 1.5058</strain>
    </source>
</reference>
<evidence type="ECO:0000256" key="4">
    <source>
        <dbReference type="ARBA" id="ARBA00022801"/>
    </source>
</evidence>
<keyword evidence="5" id="KW-0464">Manganese</keyword>
<dbReference type="EMBL" id="FNDZ01000004">
    <property type="protein sequence ID" value="SDI81300.1"/>
    <property type="molecule type" value="Genomic_DNA"/>
</dbReference>
<dbReference type="Gene3D" id="3.10.310.20">
    <property type="entry name" value="DHHA2 domain"/>
    <property type="match status" value="1"/>
</dbReference>
<dbReference type="Gene3D" id="3.10.580.10">
    <property type="entry name" value="CBS-domain"/>
    <property type="match status" value="1"/>
</dbReference>
<dbReference type="Gene3D" id="3.40.1390.20">
    <property type="entry name" value="HprK N-terminal domain-like"/>
    <property type="match status" value="1"/>
</dbReference>
<feature type="domain" description="CBS" evidence="9">
    <location>
        <begin position="252"/>
        <end position="310"/>
    </location>
</feature>
<dbReference type="InterPro" id="IPR001667">
    <property type="entry name" value="DDH_dom"/>
</dbReference>
<dbReference type="PANTHER" id="PTHR12112:SF22">
    <property type="entry name" value="MANGANESE-DEPENDENT INORGANIC PYROPHOSPHATASE-RELATED"/>
    <property type="match status" value="1"/>
</dbReference>